<dbReference type="Proteomes" id="UP000769528">
    <property type="component" value="Unassembled WGS sequence"/>
</dbReference>
<sequence length="364" mass="42481">MDHHYERLKEIRSFLEKHSNPETDFNNAIEQFNPNYSKIDPKGLDDSIKAYNDRFERLKFLFLEQESKEKFLRLILEHPPKVISNDDISIVYEENSQLKEVLSQKDKETNALGDAIKGESLSYENLIEMTKEKLMAIEKLELEIKENNQVRESIEKQYGEKLTSTDPLLLELTNKIGGNAHLQIKTEDFHSLTRLDVKLSQISQRRSEISERITQLNQLKQEKLDRIRKDEQKRVGLLEVGNELDNQIQEIKHNNEEDSQNLRDTLIFEKNEKLLTMINKILEGLLIIENYTLIGNGISYNFKRFPDIPIFIQLNSDKTDLTIEKVICEEIPADKIKKLLKVTNLHDGDRLTKVTTALYATLTK</sequence>
<dbReference type="InterPro" id="IPR048781">
    <property type="entry name" value="Sos7_CC"/>
</dbReference>
<name>A0A9P8P9A3_9ASCO</name>
<keyword evidence="3" id="KW-1185">Reference proteome</keyword>
<organism evidence="2 3">
    <name type="scientific">Wickerhamomyces mucosus</name>
    <dbReference type="NCBI Taxonomy" id="1378264"/>
    <lineage>
        <taxon>Eukaryota</taxon>
        <taxon>Fungi</taxon>
        <taxon>Dikarya</taxon>
        <taxon>Ascomycota</taxon>
        <taxon>Saccharomycotina</taxon>
        <taxon>Saccharomycetes</taxon>
        <taxon>Phaffomycetales</taxon>
        <taxon>Wickerhamomycetaceae</taxon>
        <taxon>Wickerhamomyces</taxon>
    </lineage>
</organism>
<dbReference type="InterPro" id="IPR037475">
    <property type="entry name" value="Sos7"/>
</dbReference>
<dbReference type="OrthoDB" id="3981297at2759"/>
<evidence type="ECO:0000313" key="2">
    <source>
        <dbReference type="EMBL" id="KAH3667757.1"/>
    </source>
</evidence>
<feature type="domain" description="Kinetochore protein Sos7 coiled-coil" evidence="1">
    <location>
        <begin position="55"/>
        <end position="117"/>
    </location>
</feature>
<accession>A0A9P8P9A3</accession>
<evidence type="ECO:0000313" key="3">
    <source>
        <dbReference type="Proteomes" id="UP000769528"/>
    </source>
</evidence>
<reference evidence="2" key="1">
    <citation type="journal article" date="2021" name="Open Biol.">
        <title>Shared evolutionary footprints suggest mitochondrial oxidative damage underlies multiple complex I losses in fungi.</title>
        <authorList>
            <person name="Schikora-Tamarit M.A."/>
            <person name="Marcet-Houben M."/>
            <person name="Nosek J."/>
            <person name="Gabaldon T."/>
        </authorList>
    </citation>
    <scope>NUCLEOTIDE SEQUENCE</scope>
    <source>
        <strain evidence="2">CBS6341</strain>
    </source>
</reference>
<dbReference type="GO" id="GO:0034501">
    <property type="term" value="P:protein localization to kinetochore"/>
    <property type="evidence" value="ECO:0007669"/>
    <property type="project" value="InterPro"/>
</dbReference>
<comment type="caution">
    <text evidence="2">The sequence shown here is derived from an EMBL/GenBank/DDBJ whole genome shotgun (WGS) entry which is preliminary data.</text>
</comment>
<dbReference type="PANTHER" id="PTHR37329">
    <property type="entry name" value="KINETOCHORE PROTEIN SOS7"/>
    <property type="match status" value="1"/>
</dbReference>
<dbReference type="EMBL" id="JAEUBF010001380">
    <property type="protein sequence ID" value="KAH3667757.1"/>
    <property type="molecule type" value="Genomic_DNA"/>
</dbReference>
<evidence type="ECO:0000259" key="1">
    <source>
        <dbReference type="Pfam" id="PF20882"/>
    </source>
</evidence>
<reference evidence="2" key="2">
    <citation type="submission" date="2021-01" db="EMBL/GenBank/DDBJ databases">
        <authorList>
            <person name="Schikora-Tamarit M.A."/>
        </authorList>
    </citation>
    <scope>NUCLEOTIDE SEQUENCE</scope>
    <source>
        <strain evidence="2">CBS6341</strain>
    </source>
</reference>
<dbReference type="AlphaFoldDB" id="A0A9P8P9A3"/>
<dbReference type="Pfam" id="PF20882">
    <property type="entry name" value="Sos7"/>
    <property type="match status" value="1"/>
</dbReference>
<dbReference type="PANTHER" id="PTHR37329:SF1">
    <property type="entry name" value="KINETOCHORE PROTEIN SOS7"/>
    <property type="match status" value="1"/>
</dbReference>
<protein>
    <recommendedName>
        <fullName evidence="1">Kinetochore protein Sos7 coiled-coil domain-containing protein</fullName>
    </recommendedName>
</protein>
<gene>
    <name evidence="2" type="ORF">WICMUC_005289</name>
</gene>
<dbReference type="GO" id="GO:0051315">
    <property type="term" value="P:attachment of mitotic spindle microtubules to kinetochore"/>
    <property type="evidence" value="ECO:0007669"/>
    <property type="project" value="TreeGrafter"/>
</dbReference>
<proteinExistence type="predicted"/>
<dbReference type="GO" id="GO:0000776">
    <property type="term" value="C:kinetochore"/>
    <property type="evidence" value="ECO:0007669"/>
    <property type="project" value="InterPro"/>
</dbReference>